<dbReference type="GO" id="GO:0000981">
    <property type="term" value="F:DNA-binding transcription factor activity, RNA polymerase II-specific"/>
    <property type="evidence" value="ECO:0007669"/>
    <property type="project" value="TreeGrafter"/>
</dbReference>
<evidence type="ECO:0000313" key="5">
    <source>
        <dbReference type="EMBL" id="KXN66846.1"/>
    </source>
</evidence>
<gene>
    <name evidence="5" type="ORF">CONCODRAFT_43463</name>
</gene>
<dbReference type="CDD" id="cd00167">
    <property type="entry name" value="SANT"/>
    <property type="match status" value="3"/>
</dbReference>
<dbReference type="OMA" id="NARWHEL"/>
<dbReference type="GO" id="GO:0005634">
    <property type="term" value="C:nucleus"/>
    <property type="evidence" value="ECO:0007669"/>
    <property type="project" value="TreeGrafter"/>
</dbReference>
<dbReference type="AlphaFoldDB" id="A0A137NVQ2"/>
<evidence type="ECO:0000256" key="2">
    <source>
        <dbReference type="ARBA" id="ARBA00023125"/>
    </source>
</evidence>
<dbReference type="OrthoDB" id="2143914at2759"/>
<evidence type="ECO:0000313" key="6">
    <source>
        <dbReference type="Proteomes" id="UP000070444"/>
    </source>
</evidence>
<sequence>MHPSQINWTPEQDQRLKEAVIKFNGKGWKKIALYTFPSGERSKSDCVERWRYLSKVGSIKGLWTAEEDRMLIQLVEQYGPEKWVLIASRLGSRTGKQCRERWHNHLNPQINKAPFTYEEEATIFQLYSQIGSKWAEMAKVLPGRSDNAIKNHFNTVIQRKRKR</sequence>
<dbReference type="PROSITE" id="PS50090">
    <property type="entry name" value="MYB_LIKE"/>
    <property type="match status" value="3"/>
</dbReference>
<reference evidence="5 6" key="1">
    <citation type="journal article" date="2015" name="Genome Biol. Evol.">
        <title>Phylogenomic analyses indicate that early fungi evolved digesting cell walls of algal ancestors of land plants.</title>
        <authorList>
            <person name="Chang Y."/>
            <person name="Wang S."/>
            <person name="Sekimoto S."/>
            <person name="Aerts A.L."/>
            <person name="Choi C."/>
            <person name="Clum A."/>
            <person name="LaButti K.M."/>
            <person name="Lindquist E.A."/>
            <person name="Yee Ngan C."/>
            <person name="Ohm R.A."/>
            <person name="Salamov A.A."/>
            <person name="Grigoriev I.V."/>
            <person name="Spatafora J.W."/>
            <person name="Berbee M.L."/>
        </authorList>
    </citation>
    <scope>NUCLEOTIDE SEQUENCE [LARGE SCALE GENOMIC DNA]</scope>
    <source>
        <strain evidence="5 6">NRRL 28638</strain>
    </source>
</reference>
<keyword evidence="6" id="KW-1185">Reference proteome</keyword>
<dbReference type="Pfam" id="PF00249">
    <property type="entry name" value="Myb_DNA-binding"/>
    <property type="match status" value="1"/>
</dbReference>
<dbReference type="SMART" id="SM00717">
    <property type="entry name" value="SANT"/>
    <property type="match status" value="3"/>
</dbReference>
<dbReference type="Pfam" id="PF13921">
    <property type="entry name" value="Myb_DNA-bind_6"/>
    <property type="match status" value="1"/>
</dbReference>
<keyword evidence="1" id="KW-0677">Repeat</keyword>
<evidence type="ECO:0000259" key="4">
    <source>
        <dbReference type="PROSITE" id="PS51294"/>
    </source>
</evidence>
<organism evidence="5 6">
    <name type="scientific">Conidiobolus coronatus (strain ATCC 28846 / CBS 209.66 / NRRL 28638)</name>
    <name type="common">Delacroixia coronata</name>
    <dbReference type="NCBI Taxonomy" id="796925"/>
    <lineage>
        <taxon>Eukaryota</taxon>
        <taxon>Fungi</taxon>
        <taxon>Fungi incertae sedis</taxon>
        <taxon>Zoopagomycota</taxon>
        <taxon>Entomophthoromycotina</taxon>
        <taxon>Entomophthoromycetes</taxon>
        <taxon>Entomophthorales</taxon>
        <taxon>Ancylistaceae</taxon>
        <taxon>Conidiobolus</taxon>
    </lineage>
</organism>
<feature type="domain" description="HTH myb-type" evidence="4">
    <location>
        <begin position="60"/>
        <end position="110"/>
    </location>
</feature>
<dbReference type="Gene3D" id="1.10.10.60">
    <property type="entry name" value="Homeodomain-like"/>
    <property type="match status" value="3"/>
</dbReference>
<dbReference type="Proteomes" id="UP000070444">
    <property type="component" value="Unassembled WGS sequence"/>
</dbReference>
<dbReference type="SUPFAM" id="SSF46689">
    <property type="entry name" value="Homeodomain-like"/>
    <property type="match status" value="2"/>
</dbReference>
<dbReference type="PROSITE" id="PS51294">
    <property type="entry name" value="HTH_MYB"/>
    <property type="match status" value="3"/>
</dbReference>
<dbReference type="FunFam" id="1.10.10.60:FF:000010">
    <property type="entry name" value="Transcriptional activator Myb isoform A"/>
    <property type="match status" value="1"/>
</dbReference>
<feature type="domain" description="Myb-like" evidence="3">
    <location>
        <begin position="107"/>
        <end position="157"/>
    </location>
</feature>
<dbReference type="InterPro" id="IPR009057">
    <property type="entry name" value="Homeodomain-like_sf"/>
</dbReference>
<dbReference type="InterPro" id="IPR001005">
    <property type="entry name" value="SANT/Myb"/>
</dbReference>
<proteinExistence type="predicted"/>
<evidence type="ECO:0000256" key="1">
    <source>
        <dbReference type="ARBA" id="ARBA00022737"/>
    </source>
</evidence>
<dbReference type="PANTHER" id="PTHR45614:SF232">
    <property type="entry name" value="TRANSCRIPTION FACTOR MYB3R-2"/>
    <property type="match status" value="1"/>
</dbReference>
<feature type="domain" description="HTH myb-type" evidence="4">
    <location>
        <begin position="111"/>
        <end position="161"/>
    </location>
</feature>
<dbReference type="GO" id="GO:0000978">
    <property type="term" value="F:RNA polymerase II cis-regulatory region sequence-specific DNA binding"/>
    <property type="evidence" value="ECO:0007669"/>
    <property type="project" value="TreeGrafter"/>
</dbReference>
<name>A0A137NVQ2_CONC2</name>
<accession>A0A137NVQ2</accession>
<dbReference type="EMBL" id="KQ964685">
    <property type="protein sequence ID" value="KXN66846.1"/>
    <property type="molecule type" value="Genomic_DNA"/>
</dbReference>
<feature type="domain" description="HTH myb-type" evidence="4">
    <location>
        <begin position="7"/>
        <end position="58"/>
    </location>
</feature>
<feature type="domain" description="Myb-like" evidence="3">
    <location>
        <begin position="60"/>
        <end position="106"/>
    </location>
</feature>
<feature type="domain" description="Myb-like" evidence="3">
    <location>
        <begin position="7"/>
        <end position="54"/>
    </location>
</feature>
<feature type="non-terminal residue" evidence="5">
    <location>
        <position position="163"/>
    </location>
</feature>
<dbReference type="InterPro" id="IPR050560">
    <property type="entry name" value="MYB_TF"/>
</dbReference>
<keyword evidence="2" id="KW-0238">DNA-binding</keyword>
<dbReference type="PANTHER" id="PTHR45614">
    <property type="entry name" value="MYB PROTEIN-RELATED"/>
    <property type="match status" value="1"/>
</dbReference>
<protein>
    <submittedName>
        <fullName evidence="5">Ternary protein-Dna Complex1</fullName>
    </submittedName>
</protein>
<evidence type="ECO:0000259" key="3">
    <source>
        <dbReference type="PROSITE" id="PS50090"/>
    </source>
</evidence>
<dbReference type="InterPro" id="IPR017930">
    <property type="entry name" value="Myb_dom"/>
</dbReference>
<dbReference type="STRING" id="796925.A0A137NVQ2"/>